<dbReference type="Proteomes" id="UP000298030">
    <property type="component" value="Unassembled WGS sequence"/>
</dbReference>
<feature type="transmembrane region" description="Helical" evidence="2">
    <location>
        <begin position="261"/>
        <end position="280"/>
    </location>
</feature>
<dbReference type="AlphaFoldDB" id="A0A4Y7T045"/>
<evidence type="ECO:0000256" key="2">
    <source>
        <dbReference type="SAM" id="Phobius"/>
    </source>
</evidence>
<sequence>MTIPEEEVWALSDAVAMWRMQEYIVISFYCLYVYYLFTTVSEEVSIILPQRWNRGKMLYAIIRYGTLAFIALQLSRDYRTYLSISPNVCKHLSISLEVFLSVISLACNFSLALCLGALLQARSIYVAGIVILSCGIPFVSSVIVLVSSFQYPAEQLSDIDAELGYPCYVTSVGGWEENTITYTGRDIRAYVNLAATTLLALLGIVTLVIRYKGQDGRLIQVIRRDGGLHYLSLLVIRMISAIILTQSVLPLEEIDASPLNLLSQVGDLVIIPILAQRLLINMRKVDYMGSEPVASKLLFAPPAPGTESEDDLEEDLDSFDMASEPYALHHRRDAEKGSDMGEAGPNA</sequence>
<feature type="transmembrane region" description="Helical" evidence="2">
    <location>
        <begin position="125"/>
        <end position="146"/>
    </location>
</feature>
<accession>A0A4Y7T045</accession>
<comment type="caution">
    <text evidence="4">The sequence shown here is derived from an EMBL/GenBank/DDBJ whole genome shotgun (WGS) entry which is preliminary data.</text>
</comment>
<evidence type="ECO:0000256" key="1">
    <source>
        <dbReference type="SAM" id="MobiDB-lite"/>
    </source>
</evidence>
<evidence type="ECO:0000313" key="4">
    <source>
        <dbReference type="EMBL" id="TEB27268.1"/>
    </source>
</evidence>
<dbReference type="EMBL" id="QPFP01000041">
    <property type="protein sequence ID" value="TEB27268.1"/>
    <property type="molecule type" value="Genomic_DNA"/>
</dbReference>
<feature type="transmembrane region" description="Helical" evidence="2">
    <location>
        <begin position="57"/>
        <end position="74"/>
    </location>
</feature>
<organism evidence="4 5">
    <name type="scientific">Coprinellus micaceus</name>
    <name type="common">Glistening ink-cap mushroom</name>
    <name type="synonym">Coprinus micaceus</name>
    <dbReference type="NCBI Taxonomy" id="71717"/>
    <lineage>
        <taxon>Eukaryota</taxon>
        <taxon>Fungi</taxon>
        <taxon>Dikarya</taxon>
        <taxon>Basidiomycota</taxon>
        <taxon>Agaricomycotina</taxon>
        <taxon>Agaricomycetes</taxon>
        <taxon>Agaricomycetidae</taxon>
        <taxon>Agaricales</taxon>
        <taxon>Agaricineae</taxon>
        <taxon>Psathyrellaceae</taxon>
        <taxon>Coprinellus</taxon>
    </lineage>
</organism>
<feature type="transmembrane region" description="Helical" evidence="2">
    <location>
        <begin position="20"/>
        <end position="37"/>
    </location>
</feature>
<feature type="domain" description="DUF6533" evidence="3">
    <location>
        <begin position="23"/>
        <end position="68"/>
    </location>
</feature>
<feature type="transmembrane region" description="Helical" evidence="2">
    <location>
        <begin position="230"/>
        <end position="249"/>
    </location>
</feature>
<feature type="transmembrane region" description="Helical" evidence="2">
    <location>
        <begin position="189"/>
        <end position="209"/>
    </location>
</feature>
<feature type="transmembrane region" description="Helical" evidence="2">
    <location>
        <begin position="94"/>
        <end position="118"/>
    </location>
</feature>
<gene>
    <name evidence="4" type="ORF">FA13DRAFT_1816417</name>
</gene>
<name>A0A4Y7T045_COPMI</name>
<dbReference type="Pfam" id="PF20151">
    <property type="entry name" value="DUF6533"/>
    <property type="match status" value="1"/>
</dbReference>
<keyword evidence="2" id="KW-0812">Transmembrane</keyword>
<keyword evidence="2" id="KW-0472">Membrane</keyword>
<dbReference type="InterPro" id="IPR045340">
    <property type="entry name" value="DUF6533"/>
</dbReference>
<reference evidence="4 5" key="1">
    <citation type="journal article" date="2019" name="Nat. Ecol. Evol.">
        <title>Megaphylogeny resolves global patterns of mushroom evolution.</title>
        <authorList>
            <person name="Varga T."/>
            <person name="Krizsan K."/>
            <person name="Foldi C."/>
            <person name="Dima B."/>
            <person name="Sanchez-Garcia M."/>
            <person name="Sanchez-Ramirez S."/>
            <person name="Szollosi G.J."/>
            <person name="Szarkandi J.G."/>
            <person name="Papp V."/>
            <person name="Albert L."/>
            <person name="Andreopoulos W."/>
            <person name="Angelini C."/>
            <person name="Antonin V."/>
            <person name="Barry K.W."/>
            <person name="Bougher N.L."/>
            <person name="Buchanan P."/>
            <person name="Buyck B."/>
            <person name="Bense V."/>
            <person name="Catcheside P."/>
            <person name="Chovatia M."/>
            <person name="Cooper J."/>
            <person name="Damon W."/>
            <person name="Desjardin D."/>
            <person name="Finy P."/>
            <person name="Geml J."/>
            <person name="Haridas S."/>
            <person name="Hughes K."/>
            <person name="Justo A."/>
            <person name="Karasinski D."/>
            <person name="Kautmanova I."/>
            <person name="Kiss B."/>
            <person name="Kocsube S."/>
            <person name="Kotiranta H."/>
            <person name="LaButti K.M."/>
            <person name="Lechner B.E."/>
            <person name="Liimatainen K."/>
            <person name="Lipzen A."/>
            <person name="Lukacs Z."/>
            <person name="Mihaltcheva S."/>
            <person name="Morgado L.N."/>
            <person name="Niskanen T."/>
            <person name="Noordeloos M.E."/>
            <person name="Ohm R.A."/>
            <person name="Ortiz-Santana B."/>
            <person name="Ovrebo C."/>
            <person name="Racz N."/>
            <person name="Riley R."/>
            <person name="Savchenko A."/>
            <person name="Shiryaev A."/>
            <person name="Soop K."/>
            <person name="Spirin V."/>
            <person name="Szebenyi C."/>
            <person name="Tomsovsky M."/>
            <person name="Tulloss R.E."/>
            <person name="Uehling J."/>
            <person name="Grigoriev I.V."/>
            <person name="Vagvolgyi C."/>
            <person name="Papp T."/>
            <person name="Martin F.M."/>
            <person name="Miettinen O."/>
            <person name="Hibbett D.S."/>
            <person name="Nagy L.G."/>
        </authorList>
    </citation>
    <scope>NUCLEOTIDE SEQUENCE [LARGE SCALE GENOMIC DNA]</scope>
    <source>
        <strain evidence="4 5">FP101781</strain>
    </source>
</reference>
<feature type="region of interest" description="Disordered" evidence="1">
    <location>
        <begin position="327"/>
        <end position="347"/>
    </location>
</feature>
<keyword evidence="2" id="KW-1133">Transmembrane helix</keyword>
<evidence type="ECO:0000313" key="5">
    <source>
        <dbReference type="Proteomes" id="UP000298030"/>
    </source>
</evidence>
<protein>
    <recommendedName>
        <fullName evidence="3">DUF6533 domain-containing protein</fullName>
    </recommendedName>
</protein>
<proteinExistence type="predicted"/>
<keyword evidence="5" id="KW-1185">Reference proteome</keyword>
<evidence type="ECO:0000259" key="3">
    <source>
        <dbReference type="Pfam" id="PF20151"/>
    </source>
</evidence>